<dbReference type="NCBIfam" id="TIGR00188">
    <property type="entry name" value="rnpA"/>
    <property type="match status" value="1"/>
</dbReference>
<dbReference type="HOGENOM" id="CLU_117179_11_0_6"/>
<keyword evidence="9" id="KW-1185">Reference proteome</keyword>
<dbReference type="STRING" id="314285.KT71_04805"/>
<dbReference type="Proteomes" id="UP000019205">
    <property type="component" value="Chromosome"/>
</dbReference>
<comment type="subunit">
    <text evidence="6">Consists of a catalytic RNA component (M1 or rnpB) and a protein subunit.</text>
</comment>
<dbReference type="GO" id="GO:0042781">
    <property type="term" value="F:3'-tRNA processing endoribonuclease activity"/>
    <property type="evidence" value="ECO:0007669"/>
    <property type="project" value="TreeGrafter"/>
</dbReference>
<dbReference type="EC" id="3.1.26.5" evidence="6 7"/>
<name>A4A958_9GAMM</name>
<comment type="caution">
    <text evidence="8">The sequence shown here is derived from an EMBL/GenBank/DDBJ whole genome shotgun (WGS) entry which is preliminary data.</text>
</comment>
<keyword evidence="4 6" id="KW-0378">Hydrolase</keyword>
<dbReference type="GO" id="GO:0001682">
    <property type="term" value="P:tRNA 5'-leader removal"/>
    <property type="evidence" value="ECO:0007669"/>
    <property type="project" value="UniProtKB-UniRule"/>
</dbReference>
<dbReference type="HAMAP" id="MF_00227">
    <property type="entry name" value="RNase_P"/>
    <property type="match status" value="1"/>
</dbReference>
<reference evidence="8 9" key="2">
    <citation type="journal article" date="2009" name="PLoS ONE">
        <title>The photosynthetic apparatus and its regulation in the aerobic gammaproteobacterium Congregibacter litoralis gen. nov., sp. nov.</title>
        <authorList>
            <person name="Spring S."/>
            <person name="Lunsdorf H."/>
            <person name="Fuchs B.M."/>
            <person name="Tindall B.J."/>
        </authorList>
    </citation>
    <scope>NUCLEOTIDE SEQUENCE [LARGE SCALE GENOMIC DNA]</scope>
    <source>
        <strain evidence="8">KT71</strain>
    </source>
</reference>
<proteinExistence type="inferred from homology"/>
<dbReference type="PANTHER" id="PTHR33992">
    <property type="entry name" value="RIBONUCLEASE P PROTEIN COMPONENT"/>
    <property type="match status" value="1"/>
</dbReference>
<evidence type="ECO:0000256" key="1">
    <source>
        <dbReference type="ARBA" id="ARBA00022694"/>
    </source>
</evidence>
<evidence type="ECO:0000256" key="3">
    <source>
        <dbReference type="ARBA" id="ARBA00022759"/>
    </source>
</evidence>
<dbReference type="Pfam" id="PF00825">
    <property type="entry name" value="Ribonuclease_P"/>
    <property type="match status" value="1"/>
</dbReference>
<evidence type="ECO:0000313" key="8">
    <source>
        <dbReference type="EMBL" id="EAQ97600.1"/>
    </source>
</evidence>
<gene>
    <name evidence="6" type="primary">rnpA</name>
    <name evidence="8" type="ORF">KT71_04805</name>
</gene>
<dbReference type="SUPFAM" id="SSF54211">
    <property type="entry name" value="Ribosomal protein S5 domain 2-like"/>
    <property type="match status" value="1"/>
</dbReference>
<comment type="function">
    <text evidence="6">RNaseP catalyzes the removal of the 5'-leader sequence from pre-tRNA to produce the mature 5'-terminus. It can also cleave other RNA substrates such as 4.5S RNA. The protein component plays an auxiliary but essential role in vivo by binding to the 5'-leader sequence and broadening the substrate specificity of the ribozyme.</text>
</comment>
<comment type="similarity">
    <text evidence="6">Belongs to the RnpA family.</text>
</comment>
<evidence type="ECO:0000256" key="7">
    <source>
        <dbReference type="NCBIfam" id="TIGR00188"/>
    </source>
</evidence>
<accession>A4A958</accession>
<evidence type="ECO:0000256" key="6">
    <source>
        <dbReference type="HAMAP-Rule" id="MF_00227"/>
    </source>
</evidence>
<protein>
    <recommendedName>
        <fullName evidence="6 7">Ribonuclease P protein component</fullName>
        <shortName evidence="6">RNase P protein</shortName>
        <shortName evidence="6">RNaseP protein</shortName>
        <ecNumber evidence="6 7">3.1.26.5</ecNumber>
    </recommendedName>
    <alternativeName>
        <fullName evidence="6">Protein C5</fullName>
    </alternativeName>
</protein>
<evidence type="ECO:0000256" key="2">
    <source>
        <dbReference type="ARBA" id="ARBA00022722"/>
    </source>
</evidence>
<dbReference type="GO" id="GO:0000049">
    <property type="term" value="F:tRNA binding"/>
    <property type="evidence" value="ECO:0007669"/>
    <property type="project" value="UniProtKB-UniRule"/>
</dbReference>
<dbReference type="GO" id="GO:0004526">
    <property type="term" value="F:ribonuclease P activity"/>
    <property type="evidence" value="ECO:0007669"/>
    <property type="project" value="UniProtKB-UniRule"/>
</dbReference>
<dbReference type="InterPro" id="IPR000100">
    <property type="entry name" value="RNase_P"/>
</dbReference>
<keyword evidence="1 6" id="KW-0819">tRNA processing</keyword>
<dbReference type="PANTHER" id="PTHR33992:SF1">
    <property type="entry name" value="RIBONUCLEASE P PROTEIN COMPONENT"/>
    <property type="match status" value="1"/>
</dbReference>
<dbReference type="InterPro" id="IPR014721">
    <property type="entry name" value="Ribsml_uS5_D2-typ_fold_subgr"/>
</dbReference>
<keyword evidence="2 6" id="KW-0540">Nuclease</keyword>
<sequence length="119" mass="13339">MAAMFRPSQRLLTADDYRQVFKAPDHKAGQKELLLLARQNDLTCHRLGLAVAKKHVPTAVKRNVIKRLTREHFRALSPSTPSFDIVVLTRPGARDATATRIKDALVKQFTRLGLTVAPQ</sequence>
<dbReference type="eggNOG" id="COG0594">
    <property type="taxonomic scope" value="Bacteria"/>
</dbReference>
<dbReference type="GO" id="GO:0030677">
    <property type="term" value="C:ribonuclease P complex"/>
    <property type="evidence" value="ECO:0007669"/>
    <property type="project" value="TreeGrafter"/>
</dbReference>
<evidence type="ECO:0000313" key="9">
    <source>
        <dbReference type="Proteomes" id="UP000019205"/>
    </source>
</evidence>
<comment type="catalytic activity">
    <reaction evidence="6">
        <text>Endonucleolytic cleavage of RNA, removing 5'-extranucleotides from tRNA precursor.</text>
        <dbReference type="EC" id="3.1.26.5"/>
    </reaction>
</comment>
<organism evidence="8 9">
    <name type="scientific">Congregibacter litoralis KT71</name>
    <dbReference type="NCBI Taxonomy" id="314285"/>
    <lineage>
        <taxon>Bacteria</taxon>
        <taxon>Pseudomonadati</taxon>
        <taxon>Pseudomonadota</taxon>
        <taxon>Gammaproteobacteria</taxon>
        <taxon>Cellvibrionales</taxon>
        <taxon>Halieaceae</taxon>
        <taxon>Congregibacter</taxon>
    </lineage>
</organism>
<reference evidence="8 9" key="1">
    <citation type="journal article" date="2007" name="Proc. Natl. Acad. Sci. U.S.A.">
        <title>Characterization of a marine gammaproteobacterium capable of aerobic anoxygenic photosynthesis.</title>
        <authorList>
            <person name="Fuchs B.M."/>
            <person name="Spring S."/>
            <person name="Teeling H."/>
            <person name="Quast C."/>
            <person name="Wulf J."/>
            <person name="Schattenhofer M."/>
            <person name="Yan S."/>
            <person name="Ferriera S."/>
            <person name="Johnson J."/>
            <person name="Glockner F.O."/>
            <person name="Amann R."/>
        </authorList>
    </citation>
    <scope>NUCLEOTIDE SEQUENCE [LARGE SCALE GENOMIC DNA]</scope>
    <source>
        <strain evidence="8">KT71</strain>
    </source>
</reference>
<keyword evidence="5 6" id="KW-0694">RNA-binding</keyword>
<dbReference type="InterPro" id="IPR020568">
    <property type="entry name" value="Ribosomal_Su5_D2-typ_SF"/>
</dbReference>
<evidence type="ECO:0000256" key="5">
    <source>
        <dbReference type="ARBA" id="ARBA00022884"/>
    </source>
</evidence>
<dbReference type="EMBL" id="AAOA02000002">
    <property type="protein sequence ID" value="EAQ97600.1"/>
    <property type="molecule type" value="Genomic_DNA"/>
</dbReference>
<dbReference type="Gene3D" id="3.30.230.10">
    <property type="match status" value="1"/>
</dbReference>
<keyword evidence="3 6" id="KW-0255">Endonuclease</keyword>
<evidence type="ECO:0000256" key="4">
    <source>
        <dbReference type="ARBA" id="ARBA00022801"/>
    </source>
</evidence>
<dbReference type="AlphaFoldDB" id="A4A958"/>